<keyword evidence="13 16" id="KW-0472">Membrane</keyword>
<evidence type="ECO:0000256" key="8">
    <source>
        <dbReference type="ARBA" id="ARBA00022967"/>
    </source>
</evidence>
<geneLocation type="mitochondrion" evidence="17"/>
<keyword evidence="5" id="KW-0813">Transport</keyword>
<evidence type="ECO:0000256" key="13">
    <source>
        <dbReference type="ARBA" id="ARBA00023136"/>
    </source>
</evidence>
<dbReference type="EMBL" id="JQ034414">
    <property type="protein sequence ID" value="AFA56281.1"/>
    <property type="molecule type" value="Genomic_DNA"/>
</dbReference>
<feature type="transmembrane region" description="Helical" evidence="16">
    <location>
        <begin position="46"/>
        <end position="67"/>
    </location>
</feature>
<evidence type="ECO:0000256" key="10">
    <source>
        <dbReference type="ARBA" id="ARBA00022989"/>
    </source>
</evidence>
<sequence>MLMLITNLSLITSLIFILMNHPMSMGLALLTQTILITLLSGILHYDFWFSYIIFLTMISGMLILFIYMTSVASNEMFKFSNKTTLLIGIFLIMLNLYTLATDQFFSNYLSMNNDLSLMESKAFMILSLNKYLNLPNSSIFYLMIIYLLVTLIAIVKITNVNYGPLRSKF</sequence>
<organism evidence="17">
    <name type="scientific">Dascillus cervinus</name>
    <name type="common">orchid beetle</name>
    <dbReference type="NCBI Taxonomy" id="285223"/>
    <lineage>
        <taxon>Eukaryota</taxon>
        <taxon>Metazoa</taxon>
        <taxon>Ecdysozoa</taxon>
        <taxon>Arthropoda</taxon>
        <taxon>Hexapoda</taxon>
        <taxon>Insecta</taxon>
        <taxon>Pterygota</taxon>
        <taxon>Neoptera</taxon>
        <taxon>Endopterygota</taxon>
        <taxon>Coleoptera</taxon>
        <taxon>Polyphaga</taxon>
        <taxon>Elateriformia</taxon>
        <taxon>Dascilloidea</taxon>
        <taxon>Dascillidae</taxon>
        <taxon>Dascillus</taxon>
    </lineage>
</organism>
<dbReference type="GO" id="GO:0031966">
    <property type="term" value="C:mitochondrial membrane"/>
    <property type="evidence" value="ECO:0007669"/>
    <property type="project" value="UniProtKB-SubCell"/>
</dbReference>
<dbReference type="AlphaFoldDB" id="H6W8I8"/>
<keyword evidence="11" id="KW-0520">NAD</keyword>
<dbReference type="PANTHER" id="PTHR11435:SF1">
    <property type="entry name" value="NADH-UBIQUINONE OXIDOREDUCTASE CHAIN 6"/>
    <property type="match status" value="1"/>
</dbReference>
<comment type="catalytic activity">
    <reaction evidence="15">
        <text>a ubiquinone + NADH + 5 H(+)(in) = a ubiquinol + NAD(+) + 4 H(+)(out)</text>
        <dbReference type="Rhea" id="RHEA:29091"/>
        <dbReference type="Rhea" id="RHEA-COMP:9565"/>
        <dbReference type="Rhea" id="RHEA-COMP:9566"/>
        <dbReference type="ChEBI" id="CHEBI:15378"/>
        <dbReference type="ChEBI" id="CHEBI:16389"/>
        <dbReference type="ChEBI" id="CHEBI:17976"/>
        <dbReference type="ChEBI" id="CHEBI:57540"/>
        <dbReference type="ChEBI" id="CHEBI:57945"/>
        <dbReference type="EC" id="7.1.1.2"/>
    </reaction>
</comment>
<reference evidence="17" key="2">
    <citation type="journal article" date="2012" name="Mol. Phylogenet. Evol.">
        <title>Phylogenetically informative rearrangements in mitochondrial genomes of Coleoptera, and monophyly of aquatic elateriform beetles (Dryopoidea).</title>
        <authorList>
            <person name="Timmermans M.J."/>
            <person name="Vogler A.P."/>
        </authorList>
    </citation>
    <scope>NUCLEOTIDE SEQUENCE</scope>
</reference>
<keyword evidence="10 16" id="KW-1133">Transmembrane helix</keyword>
<feature type="transmembrane region" description="Helical" evidence="16">
    <location>
        <begin position="139"/>
        <end position="158"/>
    </location>
</feature>
<gene>
    <name evidence="17" type="primary">ND6</name>
</gene>
<evidence type="ECO:0000313" key="17">
    <source>
        <dbReference type="EMBL" id="AFA56281.1"/>
    </source>
</evidence>
<keyword evidence="9" id="KW-0249">Electron transport</keyword>
<proteinExistence type="inferred from homology"/>
<evidence type="ECO:0000256" key="4">
    <source>
        <dbReference type="ARBA" id="ARBA00021095"/>
    </source>
</evidence>
<dbReference type="InterPro" id="IPR050269">
    <property type="entry name" value="ComplexI_Subunit6"/>
</dbReference>
<comment type="similarity">
    <text evidence="2">Belongs to the complex I subunit 6 family.</text>
</comment>
<evidence type="ECO:0000256" key="9">
    <source>
        <dbReference type="ARBA" id="ARBA00022982"/>
    </source>
</evidence>
<evidence type="ECO:0000256" key="3">
    <source>
        <dbReference type="ARBA" id="ARBA00012944"/>
    </source>
</evidence>
<evidence type="ECO:0000256" key="11">
    <source>
        <dbReference type="ARBA" id="ARBA00023027"/>
    </source>
</evidence>
<name>H6W8I8_9COLE</name>
<keyword evidence="7 16" id="KW-0812">Transmembrane</keyword>
<dbReference type="PANTHER" id="PTHR11435">
    <property type="entry name" value="NADH UBIQUINONE OXIDOREDUCTASE SUBUNIT ND6"/>
    <property type="match status" value="1"/>
</dbReference>
<dbReference type="GO" id="GO:0008137">
    <property type="term" value="F:NADH dehydrogenase (ubiquinone) activity"/>
    <property type="evidence" value="ECO:0007669"/>
    <property type="project" value="UniProtKB-EC"/>
</dbReference>
<evidence type="ECO:0000256" key="12">
    <source>
        <dbReference type="ARBA" id="ARBA00023128"/>
    </source>
</evidence>
<evidence type="ECO:0000256" key="16">
    <source>
        <dbReference type="SAM" id="Phobius"/>
    </source>
</evidence>
<keyword evidence="8" id="KW-1278">Translocase</keyword>
<feature type="transmembrane region" description="Helical" evidence="16">
    <location>
        <begin position="79"/>
        <end position="100"/>
    </location>
</feature>
<protein>
    <recommendedName>
        <fullName evidence="4">NADH-ubiquinone oxidoreductase chain 6</fullName>
        <ecNumber evidence="3">7.1.1.2</ecNumber>
    </recommendedName>
    <alternativeName>
        <fullName evidence="14">NADH dehydrogenase subunit 6</fullName>
    </alternativeName>
</protein>
<keyword evidence="6" id="KW-0679">Respiratory chain</keyword>
<evidence type="ECO:0000256" key="5">
    <source>
        <dbReference type="ARBA" id="ARBA00022448"/>
    </source>
</evidence>
<evidence type="ECO:0000256" key="7">
    <source>
        <dbReference type="ARBA" id="ARBA00022692"/>
    </source>
</evidence>
<dbReference type="EC" id="7.1.1.2" evidence="3"/>
<comment type="subcellular location">
    <subcellularLocation>
        <location evidence="1">Mitochondrion membrane</location>
        <topology evidence="1">Multi-pass membrane protein</topology>
    </subcellularLocation>
</comment>
<evidence type="ECO:0000256" key="1">
    <source>
        <dbReference type="ARBA" id="ARBA00004225"/>
    </source>
</evidence>
<evidence type="ECO:0000256" key="6">
    <source>
        <dbReference type="ARBA" id="ARBA00022660"/>
    </source>
</evidence>
<reference evidence="17" key="1">
    <citation type="submission" date="2011-11" db="EMBL/GenBank/DDBJ databases">
        <authorList>
            <person name="Timmermans M.J.T.N."/>
            <person name="Vogler A.P."/>
        </authorList>
    </citation>
    <scope>NUCLEOTIDE SEQUENCE</scope>
</reference>
<accession>H6W8I8</accession>
<evidence type="ECO:0000256" key="2">
    <source>
        <dbReference type="ARBA" id="ARBA00005698"/>
    </source>
</evidence>
<evidence type="ECO:0000256" key="14">
    <source>
        <dbReference type="ARBA" id="ARBA00031019"/>
    </source>
</evidence>
<keyword evidence="12 17" id="KW-0496">Mitochondrion</keyword>
<evidence type="ECO:0000256" key="15">
    <source>
        <dbReference type="ARBA" id="ARBA00049551"/>
    </source>
</evidence>